<evidence type="ECO:0000256" key="8">
    <source>
        <dbReference type="ARBA" id="ARBA00046280"/>
    </source>
</evidence>
<keyword evidence="14" id="KW-1185">Reference proteome</keyword>
<evidence type="ECO:0000256" key="5">
    <source>
        <dbReference type="ARBA" id="ARBA00022989"/>
    </source>
</evidence>
<keyword evidence="2" id="KW-0813">Transport</keyword>
<comment type="similarity">
    <text evidence="1">Belongs to the synaptobrevin family.</text>
</comment>
<dbReference type="InterPro" id="IPR051097">
    <property type="entry name" value="Synaptobrevin-like_transport"/>
</dbReference>
<dbReference type="PROSITE" id="PS50892">
    <property type="entry name" value="V_SNARE"/>
    <property type="match status" value="1"/>
</dbReference>
<dbReference type="Gene3D" id="3.30.450.50">
    <property type="entry name" value="Longin domain"/>
    <property type="match status" value="1"/>
</dbReference>
<evidence type="ECO:0000256" key="4">
    <source>
        <dbReference type="ARBA" id="ARBA00022927"/>
    </source>
</evidence>
<dbReference type="CDD" id="cd15843">
    <property type="entry name" value="R-SNARE"/>
    <property type="match status" value="1"/>
</dbReference>
<evidence type="ECO:0000256" key="9">
    <source>
        <dbReference type="PROSITE-ProRule" id="PRU00290"/>
    </source>
</evidence>
<dbReference type="GO" id="GO:0015031">
    <property type="term" value="P:protein transport"/>
    <property type="evidence" value="ECO:0007669"/>
    <property type="project" value="UniProtKB-KW"/>
</dbReference>
<dbReference type="InterPro" id="IPR010908">
    <property type="entry name" value="Longin_dom"/>
</dbReference>
<feature type="coiled-coil region" evidence="10">
    <location>
        <begin position="288"/>
        <end position="322"/>
    </location>
</feature>
<reference evidence="14" key="1">
    <citation type="journal article" date="2017" name="Nat. Commun.">
        <title>The asparagus genome sheds light on the origin and evolution of a young Y chromosome.</title>
        <authorList>
            <person name="Harkess A."/>
            <person name="Zhou J."/>
            <person name="Xu C."/>
            <person name="Bowers J.E."/>
            <person name="Van der Hulst R."/>
            <person name="Ayyampalayam S."/>
            <person name="Mercati F."/>
            <person name="Riccardi P."/>
            <person name="McKain M.R."/>
            <person name="Kakrana A."/>
            <person name="Tang H."/>
            <person name="Ray J."/>
            <person name="Groenendijk J."/>
            <person name="Arikit S."/>
            <person name="Mathioni S.M."/>
            <person name="Nakano M."/>
            <person name="Shan H."/>
            <person name="Telgmann-Rauber A."/>
            <person name="Kanno A."/>
            <person name="Yue Z."/>
            <person name="Chen H."/>
            <person name="Li W."/>
            <person name="Chen Y."/>
            <person name="Xu X."/>
            <person name="Zhang Y."/>
            <person name="Luo S."/>
            <person name="Chen H."/>
            <person name="Gao J."/>
            <person name="Mao Z."/>
            <person name="Pires J.C."/>
            <person name="Luo M."/>
            <person name="Kudrna D."/>
            <person name="Wing R.A."/>
            <person name="Meyers B.C."/>
            <person name="Yi K."/>
            <person name="Kong H."/>
            <person name="Lavrijsen P."/>
            <person name="Sunseri F."/>
            <person name="Falavigna A."/>
            <person name="Ye Y."/>
            <person name="Leebens-Mack J.H."/>
            <person name="Chen G."/>
        </authorList>
    </citation>
    <scope>NUCLEOTIDE SEQUENCE [LARGE SCALE GENOMIC DNA]</scope>
    <source>
        <strain evidence="14">cv. DH0086</strain>
    </source>
</reference>
<dbReference type="Gene3D" id="1.20.5.110">
    <property type="match status" value="1"/>
</dbReference>
<evidence type="ECO:0000256" key="6">
    <source>
        <dbReference type="ARBA" id="ARBA00023136"/>
    </source>
</evidence>
<keyword evidence="4" id="KW-0653">Protein transport</keyword>
<dbReference type="PANTHER" id="PTHR21136">
    <property type="entry name" value="SNARE PROTEINS"/>
    <property type="match status" value="1"/>
</dbReference>
<protein>
    <recommendedName>
        <fullName evidence="15">Longin domain-containing protein</fullName>
    </recommendedName>
</protein>
<feature type="domain" description="V-SNARE coiled-coil homology" evidence="12">
    <location>
        <begin position="135"/>
        <end position="202"/>
    </location>
</feature>
<keyword evidence="5" id="KW-1133">Transmembrane helix</keyword>
<keyword evidence="3" id="KW-0812">Transmembrane</keyword>
<dbReference type="Gramene" id="ONK78644">
    <property type="protein sequence ID" value="ONK78644"/>
    <property type="gene ID" value="A4U43_C02F20960"/>
</dbReference>
<dbReference type="InterPro" id="IPR042855">
    <property type="entry name" value="V_SNARE_CC"/>
</dbReference>
<sequence>MVKGGEEGSWFIYSFVARGTMVLAEFTEFTGNFPAIAAQCLQKLPSSNNKFTYSCDHHTFNFLVHDGYAYCVVAKESVPRHVSIAFLERLKVDFRKKYGGGKADTASAKSLNKEFGPVIKEHMQYIVEHAEEIEKVSKVKAQVSEIKSIMLENIEKSVDRGEKLTDLAEKTTHLHSQVFGSLAAFDVTVTLTCPAEKEVEFELIPVPNLTPQFSQEELREIHLNESKDLRASKKVQPSFLGQKNYDGNKEKRIDLNDLENLCLGESSANFLCFSSLILLNELKKWQRRQIVKEKLRLMTEALEQAEERLLRLQERHDRILYQMNSQYLSHKEMEEALIGARKAMNDALDFSVSLREIQLRILSSYPDVTV</sequence>
<name>A0A5P1FKP3_ASPOF</name>
<dbReference type="Pfam" id="PF13774">
    <property type="entry name" value="Longin"/>
    <property type="match status" value="1"/>
</dbReference>
<comment type="subcellular location">
    <subcellularLocation>
        <location evidence="8">Endomembrane system</location>
        <topology evidence="8">Single-pass type IV membrane protein</topology>
    </subcellularLocation>
</comment>
<evidence type="ECO:0000256" key="7">
    <source>
        <dbReference type="ARBA" id="ARBA00037493"/>
    </source>
</evidence>
<gene>
    <name evidence="13" type="ORF">A4U43_C02F20960</name>
</gene>
<dbReference type="InterPro" id="IPR011012">
    <property type="entry name" value="Longin-like_dom_sf"/>
</dbReference>
<dbReference type="PROSITE" id="PS50859">
    <property type="entry name" value="LONGIN"/>
    <property type="match status" value="1"/>
</dbReference>
<dbReference type="GO" id="GO:0016020">
    <property type="term" value="C:membrane"/>
    <property type="evidence" value="ECO:0007669"/>
    <property type="project" value="InterPro"/>
</dbReference>
<dbReference type="PRINTS" id="PR00219">
    <property type="entry name" value="SYNAPTOBREVN"/>
</dbReference>
<dbReference type="InterPro" id="IPR001388">
    <property type="entry name" value="Synaptobrevin-like"/>
</dbReference>
<dbReference type="Pfam" id="PF00957">
    <property type="entry name" value="Synaptobrevin"/>
    <property type="match status" value="1"/>
</dbReference>
<proteinExistence type="inferred from homology"/>
<dbReference type="CDD" id="cd14824">
    <property type="entry name" value="Longin"/>
    <property type="match status" value="1"/>
</dbReference>
<keyword evidence="9 10" id="KW-0175">Coiled coil</keyword>
<evidence type="ECO:0000256" key="1">
    <source>
        <dbReference type="ARBA" id="ARBA00008025"/>
    </source>
</evidence>
<keyword evidence="6" id="KW-0472">Membrane</keyword>
<dbReference type="SUPFAM" id="SSF64356">
    <property type="entry name" value="SNARE-like"/>
    <property type="match status" value="1"/>
</dbReference>
<evidence type="ECO:0000313" key="14">
    <source>
        <dbReference type="Proteomes" id="UP000243459"/>
    </source>
</evidence>
<dbReference type="SMART" id="SM01270">
    <property type="entry name" value="Longin"/>
    <property type="match status" value="1"/>
</dbReference>
<evidence type="ECO:0000313" key="13">
    <source>
        <dbReference type="EMBL" id="ONK78644.1"/>
    </source>
</evidence>
<evidence type="ECO:0000259" key="11">
    <source>
        <dbReference type="PROSITE" id="PS50859"/>
    </source>
</evidence>
<dbReference type="AlphaFoldDB" id="A0A5P1FKP3"/>
<evidence type="ECO:0000256" key="10">
    <source>
        <dbReference type="SAM" id="Coils"/>
    </source>
</evidence>
<evidence type="ECO:0000256" key="2">
    <source>
        <dbReference type="ARBA" id="ARBA00022448"/>
    </source>
</evidence>
<dbReference type="EMBL" id="CM007382">
    <property type="protein sequence ID" value="ONK78644.1"/>
    <property type="molecule type" value="Genomic_DNA"/>
</dbReference>
<comment type="function">
    <text evidence="7">Involved in the targeting and/or fusion of transport vesicles to their target membrane.</text>
</comment>
<evidence type="ECO:0000256" key="3">
    <source>
        <dbReference type="ARBA" id="ARBA00022692"/>
    </source>
</evidence>
<dbReference type="SUPFAM" id="SSF58038">
    <property type="entry name" value="SNARE fusion complex"/>
    <property type="match status" value="1"/>
</dbReference>
<dbReference type="GO" id="GO:0012505">
    <property type="term" value="C:endomembrane system"/>
    <property type="evidence" value="ECO:0007669"/>
    <property type="project" value="UniProtKB-SubCell"/>
</dbReference>
<dbReference type="GO" id="GO:0016192">
    <property type="term" value="P:vesicle-mediated transport"/>
    <property type="evidence" value="ECO:0007669"/>
    <property type="project" value="InterPro"/>
</dbReference>
<dbReference type="Proteomes" id="UP000243459">
    <property type="component" value="Chromosome 2"/>
</dbReference>
<dbReference type="GO" id="GO:0005737">
    <property type="term" value="C:cytoplasm"/>
    <property type="evidence" value="ECO:0007669"/>
    <property type="project" value="UniProtKB-ARBA"/>
</dbReference>
<evidence type="ECO:0000259" key="12">
    <source>
        <dbReference type="PROSITE" id="PS50892"/>
    </source>
</evidence>
<dbReference type="PANTHER" id="PTHR21136:SF72">
    <property type="entry name" value="VESICLE-ASSOCIATED MEMBRANE PROTEIN 724"/>
    <property type="match status" value="1"/>
</dbReference>
<feature type="domain" description="Longin" evidence="11">
    <location>
        <begin position="15"/>
        <end position="119"/>
    </location>
</feature>
<accession>A0A5P1FKP3</accession>
<evidence type="ECO:0008006" key="15">
    <source>
        <dbReference type="Google" id="ProtNLM"/>
    </source>
</evidence>
<organism evidence="13 14">
    <name type="scientific">Asparagus officinalis</name>
    <name type="common">Garden asparagus</name>
    <dbReference type="NCBI Taxonomy" id="4686"/>
    <lineage>
        <taxon>Eukaryota</taxon>
        <taxon>Viridiplantae</taxon>
        <taxon>Streptophyta</taxon>
        <taxon>Embryophyta</taxon>
        <taxon>Tracheophyta</taxon>
        <taxon>Spermatophyta</taxon>
        <taxon>Magnoliopsida</taxon>
        <taxon>Liliopsida</taxon>
        <taxon>Asparagales</taxon>
        <taxon>Asparagaceae</taxon>
        <taxon>Asparagoideae</taxon>
        <taxon>Asparagus</taxon>
    </lineage>
</organism>
<dbReference type="FunFam" id="3.30.450.50:FF:000009">
    <property type="entry name" value="Vesicle-associated membrane protein 724"/>
    <property type="match status" value="1"/>
</dbReference>